<feature type="domain" description="Type I restriction modification DNA specificity" evidence="4">
    <location>
        <begin position="21"/>
        <end position="91"/>
    </location>
</feature>
<dbReference type="GO" id="GO:0004519">
    <property type="term" value="F:endonuclease activity"/>
    <property type="evidence" value="ECO:0007669"/>
    <property type="project" value="UniProtKB-KW"/>
</dbReference>
<dbReference type="GO" id="GO:0003677">
    <property type="term" value="F:DNA binding"/>
    <property type="evidence" value="ECO:0007669"/>
    <property type="project" value="UniProtKB-KW"/>
</dbReference>
<evidence type="ECO:0000259" key="4">
    <source>
        <dbReference type="Pfam" id="PF01420"/>
    </source>
</evidence>
<evidence type="ECO:0000256" key="2">
    <source>
        <dbReference type="ARBA" id="ARBA00022747"/>
    </source>
</evidence>
<protein>
    <submittedName>
        <fullName evidence="5">Restriction endonuclease subunit S</fullName>
        <ecNumber evidence="5">3.1.21.-</ecNumber>
    </submittedName>
</protein>
<dbReference type="Pfam" id="PF01420">
    <property type="entry name" value="Methylase_S"/>
    <property type="match status" value="1"/>
</dbReference>
<dbReference type="EMBL" id="CP107246">
    <property type="protein sequence ID" value="WIM06796.1"/>
    <property type="molecule type" value="Genomic_DNA"/>
</dbReference>
<evidence type="ECO:0000256" key="1">
    <source>
        <dbReference type="ARBA" id="ARBA00010923"/>
    </source>
</evidence>
<keyword evidence="5" id="KW-0378">Hydrolase</keyword>
<proteinExistence type="inferred from homology"/>
<dbReference type="SUPFAM" id="SSF116734">
    <property type="entry name" value="DNA methylase specificity domain"/>
    <property type="match status" value="1"/>
</dbReference>
<dbReference type="AlphaFoldDB" id="A0AA49J2A2"/>
<keyword evidence="3" id="KW-0238">DNA-binding</keyword>
<dbReference type="Proteomes" id="UP001234916">
    <property type="component" value="Chromosome"/>
</dbReference>
<dbReference type="InterPro" id="IPR044946">
    <property type="entry name" value="Restrct_endonuc_typeI_TRD_sf"/>
</dbReference>
<name>A0AA49J2A2_9PROT</name>
<reference evidence="5" key="1">
    <citation type="journal article" date="2023" name="Nat. Microbiol.">
        <title>Enrichment and characterization of a nitric oxide-reducing microbial community in a continuous bioreactor.</title>
        <authorList>
            <person name="Garrido-Amador P."/>
            <person name="Stortenbeker N."/>
            <person name="Wessels H.J.C.T."/>
            <person name="Speth D.R."/>
            <person name="Garcia-Heredia I."/>
            <person name="Kartal B."/>
        </authorList>
    </citation>
    <scope>NUCLEOTIDE SEQUENCE</scope>
    <source>
        <strain evidence="5">MAG1</strain>
    </source>
</reference>
<keyword evidence="2" id="KW-0680">Restriction system</keyword>
<comment type="similarity">
    <text evidence="1">Belongs to the type-I restriction system S methylase family.</text>
</comment>
<dbReference type="REBASE" id="965937">
    <property type="entry name" value="S.NpeMAG1ORF5885P"/>
</dbReference>
<dbReference type="KEGG" id="npv:OHM77_05895"/>
<keyword evidence="5" id="KW-0540">Nuclease</keyword>
<dbReference type="InterPro" id="IPR000055">
    <property type="entry name" value="Restrct_endonuc_typeI_TRD"/>
</dbReference>
<organism evidence="5">
    <name type="scientific">Candidatus Nitricoxidivorans perseverans</name>
    <dbReference type="NCBI Taxonomy" id="2975601"/>
    <lineage>
        <taxon>Bacteria</taxon>
        <taxon>Pseudomonadati</taxon>
        <taxon>Pseudomonadota</taxon>
        <taxon>Betaproteobacteria</taxon>
        <taxon>Nitrosomonadales</taxon>
        <taxon>Sterolibacteriaceae</taxon>
        <taxon>Candidatus Nitricoxidivorans</taxon>
    </lineage>
</organism>
<dbReference type="EC" id="3.1.21.-" evidence="5"/>
<gene>
    <name evidence="5" type="ORF">OHM77_05895</name>
</gene>
<dbReference type="GO" id="GO:0009307">
    <property type="term" value="P:DNA restriction-modification system"/>
    <property type="evidence" value="ECO:0007669"/>
    <property type="project" value="UniProtKB-KW"/>
</dbReference>
<evidence type="ECO:0000313" key="5">
    <source>
        <dbReference type="EMBL" id="WIM06796.1"/>
    </source>
</evidence>
<keyword evidence="5" id="KW-0255">Endonuclease</keyword>
<evidence type="ECO:0000256" key="3">
    <source>
        <dbReference type="ARBA" id="ARBA00023125"/>
    </source>
</evidence>
<dbReference type="GO" id="GO:0016787">
    <property type="term" value="F:hydrolase activity"/>
    <property type="evidence" value="ECO:0007669"/>
    <property type="project" value="UniProtKB-KW"/>
</dbReference>
<sequence>MRETHVRQVAANLRELGMAGEWRERPLGDLTENLDSVRVPVKEADRRAGPYPYYGASGIVDHVDGYLFDGEYLLIAEDGENLRTRQTPVAFLARGKFWAVHGFPTVNKRADGNAGGMQL</sequence>
<dbReference type="Gene3D" id="3.90.220.20">
    <property type="entry name" value="DNA methylase specificity domains"/>
    <property type="match status" value="1"/>
</dbReference>
<accession>A0AA49J2A2</accession>